<proteinExistence type="predicted"/>
<dbReference type="Gene3D" id="3.30.2310.20">
    <property type="entry name" value="RelE-like"/>
    <property type="match status" value="1"/>
</dbReference>
<gene>
    <name evidence="1" type="ORF">WB403_13875</name>
</gene>
<sequence>MRPTNERESTMAPARTYQVYYTEQAADARDRLDDQQRAAFDKGISLLARDPFPDLSRAISSTGDDRTIRLTQNILVEYTISLGRLLIFIVEVFNDKDIFVTEE</sequence>
<organism evidence="1 2">
    <name type="scientific">Streptomyces brasiliscabiei</name>
    <dbReference type="NCBI Taxonomy" id="2736302"/>
    <lineage>
        <taxon>Bacteria</taxon>
        <taxon>Bacillati</taxon>
        <taxon>Actinomycetota</taxon>
        <taxon>Actinomycetes</taxon>
        <taxon>Kitasatosporales</taxon>
        <taxon>Streptomycetaceae</taxon>
        <taxon>Streptomyces</taxon>
    </lineage>
</organism>
<dbReference type="InterPro" id="IPR035093">
    <property type="entry name" value="RelE/ParE_toxin_dom_sf"/>
</dbReference>
<reference evidence="1 2" key="1">
    <citation type="submission" date="2024-03" db="EMBL/GenBank/DDBJ databases">
        <title>First Report of Pectobacterium brasiliscabiei causing potato scab in china.</title>
        <authorList>
            <person name="Handique U."/>
        </authorList>
    </citation>
    <scope>NUCLEOTIDE SEQUENCE [LARGE SCALE GENOMIC DNA]</scope>
    <source>
        <strain evidence="1 2">ZRIMU1503</strain>
    </source>
</reference>
<dbReference type="Proteomes" id="UP001365781">
    <property type="component" value="Unassembled WGS sequence"/>
</dbReference>
<dbReference type="RefSeq" id="WP_336556398.1">
    <property type="nucleotide sequence ID" value="NZ_JBBAYM010000008.1"/>
</dbReference>
<evidence type="ECO:0000313" key="1">
    <source>
        <dbReference type="EMBL" id="MEI5610256.1"/>
    </source>
</evidence>
<protein>
    <submittedName>
        <fullName evidence="1">Uncharacterized protein</fullName>
    </submittedName>
</protein>
<evidence type="ECO:0000313" key="2">
    <source>
        <dbReference type="Proteomes" id="UP001365781"/>
    </source>
</evidence>
<dbReference type="EMBL" id="JBBAYM010000008">
    <property type="protein sequence ID" value="MEI5610256.1"/>
    <property type="molecule type" value="Genomic_DNA"/>
</dbReference>
<keyword evidence="2" id="KW-1185">Reference proteome</keyword>
<accession>A0ABU8GD00</accession>
<name>A0ABU8GD00_9ACTN</name>
<comment type="caution">
    <text evidence="1">The sequence shown here is derived from an EMBL/GenBank/DDBJ whole genome shotgun (WGS) entry which is preliminary data.</text>
</comment>